<gene>
    <name evidence="2" type="ORF">QCA50_006373</name>
</gene>
<dbReference type="Proteomes" id="UP001385951">
    <property type="component" value="Unassembled WGS sequence"/>
</dbReference>
<evidence type="ECO:0000313" key="2">
    <source>
        <dbReference type="EMBL" id="KAK7689734.1"/>
    </source>
</evidence>
<evidence type="ECO:0000256" key="1">
    <source>
        <dbReference type="SAM" id="Coils"/>
    </source>
</evidence>
<name>A0AAW0GEH7_9APHY</name>
<comment type="caution">
    <text evidence="2">The sequence shown here is derived from an EMBL/GenBank/DDBJ whole genome shotgun (WGS) entry which is preliminary data.</text>
</comment>
<keyword evidence="3" id="KW-1185">Reference proteome</keyword>
<dbReference type="AlphaFoldDB" id="A0AAW0GEH7"/>
<organism evidence="2 3">
    <name type="scientific">Cerrena zonata</name>
    <dbReference type="NCBI Taxonomy" id="2478898"/>
    <lineage>
        <taxon>Eukaryota</taxon>
        <taxon>Fungi</taxon>
        <taxon>Dikarya</taxon>
        <taxon>Basidiomycota</taxon>
        <taxon>Agaricomycotina</taxon>
        <taxon>Agaricomycetes</taxon>
        <taxon>Polyporales</taxon>
        <taxon>Cerrenaceae</taxon>
        <taxon>Cerrena</taxon>
    </lineage>
</organism>
<accession>A0AAW0GEH7</accession>
<evidence type="ECO:0000313" key="3">
    <source>
        <dbReference type="Proteomes" id="UP001385951"/>
    </source>
</evidence>
<feature type="coiled-coil region" evidence="1">
    <location>
        <begin position="38"/>
        <end position="72"/>
    </location>
</feature>
<reference evidence="2 3" key="1">
    <citation type="submission" date="2022-09" db="EMBL/GenBank/DDBJ databases">
        <authorList>
            <person name="Palmer J.M."/>
        </authorList>
    </citation>
    <scope>NUCLEOTIDE SEQUENCE [LARGE SCALE GENOMIC DNA]</scope>
    <source>
        <strain evidence="2 3">DSM 7382</strain>
    </source>
</reference>
<proteinExistence type="predicted"/>
<keyword evidence="1" id="KW-0175">Coiled coil</keyword>
<dbReference type="EMBL" id="JASBNA010000007">
    <property type="protein sequence ID" value="KAK7689734.1"/>
    <property type="molecule type" value="Genomic_DNA"/>
</dbReference>
<sequence length="97" mass="10718">MITIEMSPYSTHLGNATKCPRQVVFDADHAGRMPCRSSKQVKQDCIAVEAQASALEEECLVLMKRIAELEAVAYDQEDQKVGPSVSAILKDESYKQS</sequence>
<protein>
    <submittedName>
        <fullName evidence="2">Uncharacterized protein</fullName>
    </submittedName>
</protein>